<sequence length="266" mass="29641">MKRLFGKKSKKSPKPSPKHVFPGIPANIAVGPLGFRAELDIDPDDEGSNRSSRIVFQDNSGEGEEPPAPEVSTSGVAVVGTGHRSDPARNATDTGEGEGGRKLAEASKVPEREYKDTALRTATILPDVPKEATGGFSPLDSLKVVLRTIAAVYANNQETIAIGNRTENLLSRIVALEEHFYSRPDDVEEQRRRDKVIRDFGRTEGQLRSLSEKPELPGHAQYSEEVHGLLEDLREIIFDYQMVQQKEIYDQRRKLIKPGQRIFRSR</sequence>
<dbReference type="Proteomes" id="UP000886501">
    <property type="component" value="Unassembled WGS sequence"/>
</dbReference>
<evidence type="ECO:0000313" key="1">
    <source>
        <dbReference type="EMBL" id="KAF9643540.1"/>
    </source>
</evidence>
<organism evidence="1 2">
    <name type="scientific">Thelephora ganbajun</name>
    <name type="common">Ganba fungus</name>
    <dbReference type="NCBI Taxonomy" id="370292"/>
    <lineage>
        <taxon>Eukaryota</taxon>
        <taxon>Fungi</taxon>
        <taxon>Dikarya</taxon>
        <taxon>Basidiomycota</taxon>
        <taxon>Agaricomycotina</taxon>
        <taxon>Agaricomycetes</taxon>
        <taxon>Thelephorales</taxon>
        <taxon>Thelephoraceae</taxon>
        <taxon>Thelephora</taxon>
    </lineage>
</organism>
<reference evidence="1" key="1">
    <citation type="submission" date="2019-10" db="EMBL/GenBank/DDBJ databases">
        <authorList>
            <consortium name="DOE Joint Genome Institute"/>
            <person name="Kuo A."/>
            <person name="Miyauchi S."/>
            <person name="Kiss E."/>
            <person name="Drula E."/>
            <person name="Kohler A."/>
            <person name="Sanchez-Garcia M."/>
            <person name="Andreopoulos B."/>
            <person name="Barry K.W."/>
            <person name="Bonito G."/>
            <person name="Buee M."/>
            <person name="Carver A."/>
            <person name="Chen C."/>
            <person name="Cichocki N."/>
            <person name="Clum A."/>
            <person name="Culley D."/>
            <person name="Crous P.W."/>
            <person name="Fauchery L."/>
            <person name="Girlanda M."/>
            <person name="Hayes R."/>
            <person name="Keri Z."/>
            <person name="Labutti K."/>
            <person name="Lipzen A."/>
            <person name="Lombard V."/>
            <person name="Magnuson J."/>
            <person name="Maillard F."/>
            <person name="Morin E."/>
            <person name="Murat C."/>
            <person name="Nolan M."/>
            <person name="Ohm R."/>
            <person name="Pangilinan J."/>
            <person name="Pereira M."/>
            <person name="Perotto S."/>
            <person name="Peter M."/>
            <person name="Riley R."/>
            <person name="Sitrit Y."/>
            <person name="Stielow B."/>
            <person name="Szollosi G."/>
            <person name="Zifcakova L."/>
            <person name="Stursova M."/>
            <person name="Spatafora J.W."/>
            <person name="Tedersoo L."/>
            <person name="Vaario L.-M."/>
            <person name="Yamada A."/>
            <person name="Yan M."/>
            <person name="Wang P."/>
            <person name="Xu J."/>
            <person name="Bruns T."/>
            <person name="Baldrian P."/>
            <person name="Vilgalys R."/>
            <person name="Henrissat B."/>
            <person name="Grigoriev I.V."/>
            <person name="Hibbett D."/>
            <person name="Nagy L.G."/>
            <person name="Martin F.M."/>
        </authorList>
    </citation>
    <scope>NUCLEOTIDE SEQUENCE</scope>
    <source>
        <strain evidence="1">P2</strain>
    </source>
</reference>
<proteinExistence type="predicted"/>
<accession>A0ACB6Z1G0</accession>
<dbReference type="EMBL" id="MU118209">
    <property type="protein sequence ID" value="KAF9643540.1"/>
    <property type="molecule type" value="Genomic_DNA"/>
</dbReference>
<keyword evidence="2" id="KW-1185">Reference proteome</keyword>
<name>A0ACB6Z1G0_THEGA</name>
<reference evidence="1" key="2">
    <citation type="journal article" date="2020" name="Nat. Commun.">
        <title>Large-scale genome sequencing of mycorrhizal fungi provides insights into the early evolution of symbiotic traits.</title>
        <authorList>
            <person name="Miyauchi S."/>
            <person name="Kiss E."/>
            <person name="Kuo A."/>
            <person name="Drula E."/>
            <person name="Kohler A."/>
            <person name="Sanchez-Garcia M."/>
            <person name="Morin E."/>
            <person name="Andreopoulos B."/>
            <person name="Barry K.W."/>
            <person name="Bonito G."/>
            <person name="Buee M."/>
            <person name="Carver A."/>
            <person name="Chen C."/>
            <person name="Cichocki N."/>
            <person name="Clum A."/>
            <person name="Culley D."/>
            <person name="Crous P.W."/>
            <person name="Fauchery L."/>
            <person name="Girlanda M."/>
            <person name="Hayes R.D."/>
            <person name="Keri Z."/>
            <person name="LaButti K."/>
            <person name="Lipzen A."/>
            <person name="Lombard V."/>
            <person name="Magnuson J."/>
            <person name="Maillard F."/>
            <person name="Murat C."/>
            <person name="Nolan M."/>
            <person name="Ohm R.A."/>
            <person name="Pangilinan J."/>
            <person name="Pereira M.F."/>
            <person name="Perotto S."/>
            <person name="Peter M."/>
            <person name="Pfister S."/>
            <person name="Riley R."/>
            <person name="Sitrit Y."/>
            <person name="Stielow J.B."/>
            <person name="Szollosi G."/>
            <person name="Zifcakova L."/>
            <person name="Stursova M."/>
            <person name="Spatafora J.W."/>
            <person name="Tedersoo L."/>
            <person name="Vaario L.M."/>
            <person name="Yamada A."/>
            <person name="Yan M."/>
            <person name="Wang P."/>
            <person name="Xu J."/>
            <person name="Bruns T."/>
            <person name="Baldrian P."/>
            <person name="Vilgalys R."/>
            <person name="Dunand C."/>
            <person name="Henrissat B."/>
            <person name="Grigoriev I.V."/>
            <person name="Hibbett D."/>
            <person name="Nagy L.G."/>
            <person name="Martin F.M."/>
        </authorList>
    </citation>
    <scope>NUCLEOTIDE SEQUENCE</scope>
    <source>
        <strain evidence="1">P2</strain>
    </source>
</reference>
<evidence type="ECO:0000313" key="2">
    <source>
        <dbReference type="Proteomes" id="UP000886501"/>
    </source>
</evidence>
<comment type="caution">
    <text evidence="1">The sequence shown here is derived from an EMBL/GenBank/DDBJ whole genome shotgun (WGS) entry which is preliminary data.</text>
</comment>
<gene>
    <name evidence="1" type="ORF">BDM02DRAFT_1414393</name>
</gene>
<protein>
    <submittedName>
        <fullName evidence="1">Uncharacterized protein</fullName>
    </submittedName>
</protein>